<dbReference type="EMBL" id="JACBZX010000001">
    <property type="protein sequence ID" value="NYG37000.1"/>
    <property type="molecule type" value="Genomic_DNA"/>
</dbReference>
<accession>A0A852X6E0</accession>
<dbReference type="Gene3D" id="3.30.559.10">
    <property type="entry name" value="Chloramphenicol acetyltransferase-like domain"/>
    <property type="match status" value="1"/>
</dbReference>
<evidence type="ECO:0000256" key="1">
    <source>
        <dbReference type="SAM" id="MobiDB-lite"/>
    </source>
</evidence>
<dbReference type="SUPFAM" id="SSF52777">
    <property type="entry name" value="CoA-dependent acyltransferases"/>
    <property type="match status" value="2"/>
</dbReference>
<dbReference type="Proteomes" id="UP000592181">
    <property type="component" value="Unassembled WGS sequence"/>
</dbReference>
<organism evidence="2 3">
    <name type="scientific">Janibacter alkaliphilus</name>
    <dbReference type="NCBI Taxonomy" id="1069963"/>
    <lineage>
        <taxon>Bacteria</taxon>
        <taxon>Bacillati</taxon>
        <taxon>Actinomycetota</taxon>
        <taxon>Actinomycetes</taxon>
        <taxon>Micrococcales</taxon>
        <taxon>Intrasporangiaceae</taxon>
        <taxon>Janibacter</taxon>
    </lineage>
</organism>
<sequence length="464" mass="50054">MRFGPMISGDLPVGPVTTWWPCPRREDAAGGPPLDPREPTPDQRRRHAERTARLPEDESAPFIAIGIRLRDADEASVAETLRRFVDRHEALRSGLVEHDGRLHRRTAGPGTLDFRPETTPAADEDEVVARALDWFRRWADTTSWPCFGAVTVRTGDITTLALAVDHIAFDGLSAYLALSELPDLHDGVLAGAPPPAAAPSHVDAAHRIAGEQADLHPADPSLDLWRAALTRPGGPAPGAPTADSWPAATMRTGSRLVADADMLAEIGSRAAEAGARLPFVLLVALEAALAPELPGPYPYLVSTHNRRGAERTDSIGWYAGVAPYPRTDASLPLLDRAGELAAGWGEVARAGALDVPLVASTVGRWPRPHVVVSLVDLTAVPGHERWAQDGASTWAGPVPPSDEVHLWLKLSATGLHLETRHLAGPERCRWLEEVVDRCRHELEQLTGWAAAGQRPDHRPEPVHA</sequence>
<name>A0A852X6E0_9MICO</name>
<proteinExistence type="predicted"/>
<feature type="region of interest" description="Disordered" evidence="1">
    <location>
        <begin position="22"/>
        <end position="55"/>
    </location>
</feature>
<gene>
    <name evidence="2" type="ORF">BJY28_001469</name>
</gene>
<keyword evidence="3" id="KW-1185">Reference proteome</keyword>
<evidence type="ECO:0000313" key="2">
    <source>
        <dbReference type="EMBL" id="NYG37000.1"/>
    </source>
</evidence>
<comment type="caution">
    <text evidence="2">The sequence shown here is derived from an EMBL/GenBank/DDBJ whole genome shotgun (WGS) entry which is preliminary data.</text>
</comment>
<evidence type="ECO:0008006" key="4">
    <source>
        <dbReference type="Google" id="ProtNLM"/>
    </source>
</evidence>
<reference evidence="2 3" key="1">
    <citation type="submission" date="2020-07" db="EMBL/GenBank/DDBJ databases">
        <title>Sequencing the genomes of 1000 actinobacteria strains.</title>
        <authorList>
            <person name="Klenk H.-P."/>
        </authorList>
    </citation>
    <scope>NUCLEOTIDE SEQUENCE [LARGE SCALE GENOMIC DNA]</scope>
    <source>
        <strain evidence="2 3">DSM 24723</strain>
    </source>
</reference>
<dbReference type="AlphaFoldDB" id="A0A852X6E0"/>
<protein>
    <recommendedName>
        <fullName evidence="4">Condensation domain-containing protein</fullName>
    </recommendedName>
</protein>
<evidence type="ECO:0000313" key="3">
    <source>
        <dbReference type="Proteomes" id="UP000592181"/>
    </source>
</evidence>
<dbReference type="RefSeq" id="WP_179462433.1">
    <property type="nucleotide sequence ID" value="NZ_JACBZX010000001.1"/>
</dbReference>
<dbReference type="InterPro" id="IPR023213">
    <property type="entry name" value="CAT-like_dom_sf"/>
</dbReference>
<feature type="compositionally biased region" description="Basic and acidic residues" evidence="1">
    <location>
        <begin position="35"/>
        <end position="55"/>
    </location>
</feature>